<feature type="domain" description="Ig-like" evidence="1">
    <location>
        <begin position="1"/>
        <end position="110"/>
    </location>
</feature>
<dbReference type="OrthoDB" id="5982835at2759"/>
<dbReference type="EMBL" id="RCHS01000739">
    <property type="protein sequence ID" value="RMX57135.1"/>
    <property type="molecule type" value="Genomic_DNA"/>
</dbReference>
<dbReference type="Pfam" id="PF13927">
    <property type="entry name" value="Ig_3"/>
    <property type="match status" value="1"/>
</dbReference>
<dbReference type="Proteomes" id="UP000275408">
    <property type="component" value="Unassembled WGS sequence"/>
</dbReference>
<sequence>PSIVYPLENITVIEGENRTLTCNVSGGPVLTVTWTEVSSRSQSSGVVRYLTNISRKNAVPAPTVSWIKPGGQRHNGHMLEVTHINRTQAGEYRYQASKEYGNATKTATIDVQSYKDKPENVQLMSSAMNDKACRGIAMSFNCSANAYPGVTSYQLFENETAILNTSVSGMWSKTLESKGVFVYKCAVNNSLGSEYSMSVTVTVNGKQIVQIVFI</sequence>
<proteinExistence type="predicted"/>
<dbReference type="AlphaFoldDB" id="A0A3M6UU23"/>
<accession>A0A3M6UU23</accession>
<dbReference type="SUPFAM" id="SSF48726">
    <property type="entry name" value="Immunoglobulin"/>
    <property type="match status" value="1"/>
</dbReference>
<dbReference type="PANTHER" id="PTHR46013">
    <property type="entry name" value="VASCULAR CELL ADHESION MOLECULE 1"/>
    <property type="match status" value="1"/>
</dbReference>
<dbReference type="Gene3D" id="2.60.40.10">
    <property type="entry name" value="Immunoglobulins"/>
    <property type="match status" value="3"/>
</dbReference>
<dbReference type="InterPro" id="IPR013783">
    <property type="entry name" value="Ig-like_fold"/>
</dbReference>
<reference evidence="2 3" key="1">
    <citation type="journal article" date="2018" name="Sci. Rep.">
        <title>Comparative analysis of the Pocillopora damicornis genome highlights role of immune system in coral evolution.</title>
        <authorList>
            <person name="Cunning R."/>
            <person name="Bay R.A."/>
            <person name="Gillette P."/>
            <person name="Baker A.C."/>
            <person name="Traylor-Knowles N."/>
        </authorList>
    </citation>
    <scope>NUCLEOTIDE SEQUENCE [LARGE SCALE GENOMIC DNA]</scope>
    <source>
        <strain evidence="2">RSMAS</strain>
        <tissue evidence="2">Whole animal</tissue>
    </source>
</reference>
<protein>
    <recommendedName>
        <fullName evidence="1">Ig-like domain-containing protein</fullName>
    </recommendedName>
</protein>
<dbReference type="PROSITE" id="PS50835">
    <property type="entry name" value="IG_LIKE"/>
    <property type="match status" value="1"/>
</dbReference>
<dbReference type="InterPro" id="IPR003599">
    <property type="entry name" value="Ig_sub"/>
</dbReference>
<dbReference type="InterPro" id="IPR036179">
    <property type="entry name" value="Ig-like_dom_sf"/>
</dbReference>
<keyword evidence="3" id="KW-1185">Reference proteome</keyword>
<name>A0A3M6UU23_POCDA</name>
<dbReference type="SMART" id="SM00409">
    <property type="entry name" value="IG"/>
    <property type="match status" value="1"/>
</dbReference>
<evidence type="ECO:0000259" key="1">
    <source>
        <dbReference type="PROSITE" id="PS50835"/>
    </source>
</evidence>
<feature type="non-terminal residue" evidence="2">
    <location>
        <position position="1"/>
    </location>
</feature>
<dbReference type="PANTHER" id="PTHR46013:SF7">
    <property type="entry name" value="IG-LIKE DOMAIN-CONTAINING PROTEIN"/>
    <property type="match status" value="1"/>
</dbReference>
<gene>
    <name evidence="2" type="ORF">pdam_00025273</name>
</gene>
<feature type="non-terminal residue" evidence="2">
    <location>
        <position position="214"/>
    </location>
</feature>
<organism evidence="2 3">
    <name type="scientific">Pocillopora damicornis</name>
    <name type="common">Cauliflower coral</name>
    <name type="synonym">Millepora damicornis</name>
    <dbReference type="NCBI Taxonomy" id="46731"/>
    <lineage>
        <taxon>Eukaryota</taxon>
        <taxon>Metazoa</taxon>
        <taxon>Cnidaria</taxon>
        <taxon>Anthozoa</taxon>
        <taxon>Hexacorallia</taxon>
        <taxon>Scleractinia</taxon>
        <taxon>Astrocoeniina</taxon>
        <taxon>Pocilloporidae</taxon>
        <taxon>Pocillopora</taxon>
    </lineage>
</organism>
<comment type="caution">
    <text evidence="2">The sequence shown here is derived from an EMBL/GenBank/DDBJ whole genome shotgun (WGS) entry which is preliminary data.</text>
</comment>
<evidence type="ECO:0000313" key="2">
    <source>
        <dbReference type="EMBL" id="RMX57135.1"/>
    </source>
</evidence>
<dbReference type="InterPro" id="IPR007110">
    <property type="entry name" value="Ig-like_dom"/>
</dbReference>
<evidence type="ECO:0000313" key="3">
    <source>
        <dbReference type="Proteomes" id="UP000275408"/>
    </source>
</evidence>